<name>A0A8H5AXK2_9AGAR</name>
<evidence type="ECO:0000313" key="2">
    <source>
        <dbReference type="EMBL" id="KAF5312738.1"/>
    </source>
</evidence>
<keyword evidence="1" id="KW-0812">Transmembrane</keyword>
<feature type="transmembrane region" description="Helical" evidence="1">
    <location>
        <begin position="248"/>
        <end position="265"/>
    </location>
</feature>
<dbReference type="OrthoDB" id="2641762at2759"/>
<keyword evidence="3" id="KW-1185">Reference proteome</keyword>
<reference evidence="2 3" key="1">
    <citation type="journal article" date="2020" name="ISME J.">
        <title>Uncovering the hidden diversity of litter-decomposition mechanisms in mushroom-forming fungi.</title>
        <authorList>
            <person name="Floudas D."/>
            <person name="Bentzer J."/>
            <person name="Ahren D."/>
            <person name="Johansson T."/>
            <person name="Persson P."/>
            <person name="Tunlid A."/>
        </authorList>
    </citation>
    <scope>NUCLEOTIDE SEQUENCE [LARGE SCALE GENOMIC DNA]</scope>
    <source>
        <strain evidence="2 3">CBS 101986</strain>
    </source>
</reference>
<keyword evidence="1" id="KW-1133">Transmembrane helix</keyword>
<feature type="transmembrane region" description="Helical" evidence="1">
    <location>
        <begin position="142"/>
        <end position="167"/>
    </location>
</feature>
<feature type="transmembrane region" description="Helical" evidence="1">
    <location>
        <begin position="107"/>
        <end position="130"/>
    </location>
</feature>
<sequence>MSPTPYYGPDEDAHTIFLERTFMAGDFVCGTGYGIQAMLFFSCTAFLWRTRKSRGSTSLLLIGYMCLLFSIETIFAVVQARTVQVIYIDNRNYPKGPWQYFLDTQYLPINVMFYATLFVLTFLSDLLVLWRCWIIWGGAGKAVSYAVCAFPTLMVLASFVMGTLWTLQSSQPGLSLYSALPMAYGTSYYVISLSVNIVLTALISARLLWYRRRAISVLRNSGIQIHEAAVTDHGAAYVSLLTIMVESAALYSVFAFIFIITYAVNNPINQIFLAVASSAQQIAGYLIIYRLAEGRAWNPNTTTEKPRSRLPTLRFRNTQNSNFGTQNTGVTTDSSILETPIDGLPLFSRYPDQRGGGLGRISSRHDVEKDEKDFTNHAQTVNIAAVDNDVESLRE</sequence>
<organism evidence="2 3">
    <name type="scientific">Psilocybe cf. subviscida</name>
    <dbReference type="NCBI Taxonomy" id="2480587"/>
    <lineage>
        <taxon>Eukaryota</taxon>
        <taxon>Fungi</taxon>
        <taxon>Dikarya</taxon>
        <taxon>Basidiomycota</taxon>
        <taxon>Agaricomycotina</taxon>
        <taxon>Agaricomycetes</taxon>
        <taxon>Agaricomycetidae</taxon>
        <taxon>Agaricales</taxon>
        <taxon>Agaricineae</taxon>
        <taxon>Strophariaceae</taxon>
        <taxon>Psilocybe</taxon>
    </lineage>
</organism>
<dbReference type="AlphaFoldDB" id="A0A8H5AXK2"/>
<comment type="caution">
    <text evidence="2">The sequence shown here is derived from an EMBL/GenBank/DDBJ whole genome shotgun (WGS) entry which is preliminary data.</text>
</comment>
<feature type="transmembrane region" description="Helical" evidence="1">
    <location>
        <begin position="30"/>
        <end position="48"/>
    </location>
</feature>
<accession>A0A8H5AXK2</accession>
<feature type="transmembrane region" description="Helical" evidence="1">
    <location>
        <begin position="187"/>
        <end position="209"/>
    </location>
</feature>
<feature type="transmembrane region" description="Helical" evidence="1">
    <location>
        <begin position="60"/>
        <end position="87"/>
    </location>
</feature>
<gene>
    <name evidence="2" type="ORF">D9619_002562</name>
</gene>
<dbReference type="Proteomes" id="UP000567179">
    <property type="component" value="Unassembled WGS sequence"/>
</dbReference>
<protein>
    <submittedName>
        <fullName evidence="2">Uncharacterized protein</fullName>
    </submittedName>
</protein>
<evidence type="ECO:0000313" key="3">
    <source>
        <dbReference type="Proteomes" id="UP000567179"/>
    </source>
</evidence>
<dbReference type="EMBL" id="JAACJJ010000056">
    <property type="protein sequence ID" value="KAF5312738.1"/>
    <property type="molecule type" value="Genomic_DNA"/>
</dbReference>
<feature type="transmembrane region" description="Helical" evidence="1">
    <location>
        <begin position="271"/>
        <end position="292"/>
    </location>
</feature>
<evidence type="ECO:0000256" key="1">
    <source>
        <dbReference type="SAM" id="Phobius"/>
    </source>
</evidence>
<keyword evidence="1" id="KW-0472">Membrane</keyword>
<proteinExistence type="predicted"/>